<dbReference type="PANTHER" id="PTHR12390:SF0">
    <property type="entry name" value="UROPORPHYRINOGEN-III SYNTHASE"/>
    <property type="match status" value="1"/>
</dbReference>
<dbReference type="AlphaFoldDB" id="A0A0B7I6K6"/>
<protein>
    <submittedName>
        <fullName evidence="2">Uroporphyrinogen-III synthase</fullName>
        <ecNumber evidence="2">4.2.1.75</ecNumber>
    </submittedName>
</protein>
<dbReference type="Gene3D" id="3.40.50.10090">
    <property type="match status" value="2"/>
</dbReference>
<keyword evidence="3" id="KW-1185">Reference proteome</keyword>
<evidence type="ECO:0000313" key="3">
    <source>
        <dbReference type="Proteomes" id="UP000045051"/>
    </source>
</evidence>
<dbReference type="EMBL" id="CDOI01000157">
    <property type="protein sequence ID" value="CEN47571.1"/>
    <property type="molecule type" value="Genomic_DNA"/>
</dbReference>
<feature type="domain" description="Tetrapyrrole biosynthesis uroporphyrinogen III synthase" evidence="1">
    <location>
        <begin position="19"/>
        <end position="209"/>
    </location>
</feature>
<dbReference type="EC" id="4.2.1.75" evidence="2"/>
<dbReference type="InterPro" id="IPR036108">
    <property type="entry name" value="4pyrrol_syn_uPrphyn_synt_sf"/>
</dbReference>
<dbReference type="GO" id="GO:0006780">
    <property type="term" value="P:uroporphyrinogen III biosynthetic process"/>
    <property type="evidence" value="ECO:0007669"/>
    <property type="project" value="InterPro"/>
</dbReference>
<proteinExistence type="predicted"/>
<dbReference type="GO" id="GO:0004852">
    <property type="term" value="F:uroporphyrinogen-III synthase activity"/>
    <property type="evidence" value="ECO:0007669"/>
    <property type="project" value="UniProtKB-EC"/>
</dbReference>
<gene>
    <name evidence="2" type="primary">hemD</name>
    <name evidence="2" type="ORF">CCAND38_450024</name>
</gene>
<dbReference type="RefSeq" id="WP_042344638.1">
    <property type="nucleotide sequence ID" value="NZ_CDOI01000157.1"/>
</dbReference>
<dbReference type="GO" id="GO:0005829">
    <property type="term" value="C:cytosol"/>
    <property type="evidence" value="ECO:0007669"/>
    <property type="project" value="TreeGrafter"/>
</dbReference>
<accession>A0A0B7I6K6</accession>
<dbReference type="InterPro" id="IPR003754">
    <property type="entry name" value="4pyrrol_synth_uPrphyn_synth"/>
</dbReference>
<reference evidence="2 3" key="1">
    <citation type="submission" date="2015-01" db="EMBL/GenBank/DDBJ databases">
        <authorList>
            <person name="Xiang T."/>
            <person name="Song Y."/>
            <person name="Huang L."/>
            <person name="Wang B."/>
            <person name="Wu P."/>
        </authorList>
    </citation>
    <scope>NUCLEOTIDE SEQUENCE [LARGE SCALE GENOMIC DNA]</scope>
    <source>
        <strain evidence="2 3">CcD38</strain>
    </source>
</reference>
<dbReference type="SUPFAM" id="SSF69618">
    <property type="entry name" value="HemD-like"/>
    <property type="match status" value="1"/>
</dbReference>
<dbReference type="InterPro" id="IPR039793">
    <property type="entry name" value="UROS/Hem4"/>
</dbReference>
<evidence type="ECO:0000313" key="2">
    <source>
        <dbReference type="EMBL" id="CEN47571.1"/>
    </source>
</evidence>
<dbReference type="Pfam" id="PF02602">
    <property type="entry name" value="HEM4"/>
    <property type="match status" value="1"/>
</dbReference>
<sequence>MLTPILSTKKLNLDQQNRLLNKGYQLVEWDFITTEYIDIQLDRIGNLLLFTSQNAVKSILRNRNIDSLKQITTICVGEKTADLLTRNGWKVLCYREYATELGDYILQNHTEDNITFFCGNLRRDVLPNILKNNNITHKEYEVYRTNFCSREIEIPIKAILFFSPSGVISYMQKNLISDQICFCIGTTTANEASKYTKNVVVAKKPTIDCVIDACTVYFEKDYREVNDGKAI</sequence>
<dbReference type="CDD" id="cd06578">
    <property type="entry name" value="HemD"/>
    <property type="match status" value="1"/>
</dbReference>
<keyword evidence="2" id="KW-0456">Lyase</keyword>
<organism evidence="2 3">
    <name type="scientific">Capnocytophaga canis</name>
    <dbReference type="NCBI Taxonomy" id="1848903"/>
    <lineage>
        <taxon>Bacteria</taxon>
        <taxon>Pseudomonadati</taxon>
        <taxon>Bacteroidota</taxon>
        <taxon>Flavobacteriia</taxon>
        <taxon>Flavobacteriales</taxon>
        <taxon>Flavobacteriaceae</taxon>
        <taxon>Capnocytophaga</taxon>
    </lineage>
</organism>
<evidence type="ECO:0000259" key="1">
    <source>
        <dbReference type="Pfam" id="PF02602"/>
    </source>
</evidence>
<dbReference type="PANTHER" id="PTHR12390">
    <property type="entry name" value="UROPORPHYRINOGEN III SYNTHASE"/>
    <property type="match status" value="1"/>
</dbReference>
<dbReference type="Proteomes" id="UP000045051">
    <property type="component" value="Unassembled WGS sequence"/>
</dbReference>
<name>A0A0B7I6K6_9FLAO</name>